<accession>A0A8K0I7J6</accession>
<organism evidence="1 2">
    <name type="scientific">Cocos nucifera</name>
    <name type="common">Coconut palm</name>
    <dbReference type="NCBI Taxonomy" id="13894"/>
    <lineage>
        <taxon>Eukaryota</taxon>
        <taxon>Viridiplantae</taxon>
        <taxon>Streptophyta</taxon>
        <taxon>Embryophyta</taxon>
        <taxon>Tracheophyta</taxon>
        <taxon>Spermatophyta</taxon>
        <taxon>Magnoliopsida</taxon>
        <taxon>Liliopsida</taxon>
        <taxon>Arecaceae</taxon>
        <taxon>Arecoideae</taxon>
        <taxon>Cocoseae</taxon>
        <taxon>Attaleinae</taxon>
        <taxon>Cocos</taxon>
    </lineage>
</organism>
<protein>
    <submittedName>
        <fullName evidence="1">Uncharacterized protein</fullName>
    </submittedName>
</protein>
<evidence type="ECO:0000313" key="2">
    <source>
        <dbReference type="Proteomes" id="UP000797356"/>
    </source>
</evidence>
<gene>
    <name evidence="1" type="ORF">COCNU_04G011550</name>
</gene>
<dbReference type="EMBL" id="CM017875">
    <property type="protein sequence ID" value="KAG1338849.1"/>
    <property type="molecule type" value="Genomic_DNA"/>
</dbReference>
<keyword evidence="2" id="KW-1185">Reference proteome</keyword>
<proteinExistence type="predicted"/>
<reference evidence="1" key="2">
    <citation type="submission" date="2019-07" db="EMBL/GenBank/DDBJ databases">
        <authorList>
            <person name="Yang Y."/>
            <person name="Bocs S."/>
            <person name="Baudouin L."/>
        </authorList>
    </citation>
    <scope>NUCLEOTIDE SEQUENCE</scope>
    <source>
        <tissue evidence="1">Spear leaf of Hainan Tall coconut</tissue>
    </source>
</reference>
<sequence>MAPMQIRDGEIKKWLGVACGQCVLPEVESIISYKGELIKKLYEEARRSAVMIEAAWVQAWERGKGMKIGDAIWRVLKLQHLPLNQLELRSWLKKVIAVLQTATAHIIYDLLWSLEAGAITVQESFESINQAIDGFVNRILVHG</sequence>
<reference evidence="1" key="1">
    <citation type="journal article" date="2017" name="Gigascience">
        <title>The genome draft of coconut (Cocos nucifera).</title>
        <authorList>
            <person name="Xiao Y."/>
            <person name="Xu P."/>
            <person name="Fan H."/>
            <person name="Baudouin L."/>
            <person name="Xia W."/>
            <person name="Bocs S."/>
            <person name="Xu J."/>
            <person name="Li Q."/>
            <person name="Guo A."/>
            <person name="Zhou L."/>
            <person name="Li J."/>
            <person name="Wu Y."/>
            <person name="Ma Z."/>
            <person name="Armero A."/>
            <person name="Issali A.E."/>
            <person name="Liu N."/>
            <person name="Peng M."/>
            <person name="Yang Y."/>
        </authorList>
    </citation>
    <scope>NUCLEOTIDE SEQUENCE</scope>
    <source>
        <tissue evidence="1">Spear leaf of Hainan Tall coconut</tissue>
    </source>
</reference>
<comment type="caution">
    <text evidence="1">The sequence shown here is derived from an EMBL/GenBank/DDBJ whole genome shotgun (WGS) entry which is preliminary data.</text>
</comment>
<evidence type="ECO:0000313" key="1">
    <source>
        <dbReference type="EMBL" id="KAG1338849.1"/>
    </source>
</evidence>
<dbReference type="Proteomes" id="UP000797356">
    <property type="component" value="Chromosome 4"/>
</dbReference>
<dbReference type="AlphaFoldDB" id="A0A8K0I7J6"/>
<name>A0A8K0I7J6_COCNU</name>